<name>A0A3N2C0V8_9MICO</name>
<comment type="caution">
    <text evidence="2">The sequence shown here is derived from an EMBL/GenBank/DDBJ whole genome shotgun (WGS) entry which is preliminary data.</text>
</comment>
<evidence type="ECO:0000256" key="1">
    <source>
        <dbReference type="SAM" id="Phobius"/>
    </source>
</evidence>
<accession>A0A3N2C0V8</accession>
<evidence type="ECO:0000313" key="2">
    <source>
        <dbReference type="EMBL" id="ROR81136.1"/>
    </source>
</evidence>
<gene>
    <name evidence="2" type="ORF">EDD42_1188</name>
</gene>
<organism evidence="2 3">
    <name type="scientific">Plantibacter flavus</name>
    <dbReference type="NCBI Taxonomy" id="150123"/>
    <lineage>
        <taxon>Bacteria</taxon>
        <taxon>Bacillati</taxon>
        <taxon>Actinomycetota</taxon>
        <taxon>Actinomycetes</taxon>
        <taxon>Micrococcales</taxon>
        <taxon>Microbacteriaceae</taxon>
        <taxon>Plantibacter</taxon>
    </lineage>
</organism>
<protein>
    <submittedName>
        <fullName evidence="2">Uncharacterized protein</fullName>
    </submittedName>
</protein>
<feature type="transmembrane region" description="Helical" evidence="1">
    <location>
        <begin position="118"/>
        <end position="136"/>
    </location>
</feature>
<feature type="transmembrane region" description="Helical" evidence="1">
    <location>
        <begin position="94"/>
        <end position="112"/>
    </location>
</feature>
<keyword evidence="3" id="KW-1185">Reference proteome</keyword>
<dbReference type="EMBL" id="RKHL01000001">
    <property type="protein sequence ID" value="ROR81136.1"/>
    <property type="molecule type" value="Genomic_DNA"/>
</dbReference>
<dbReference type="Proteomes" id="UP000266915">
    <property type="component" value="Unassembled WGS sequence"/>
</dbReference>
<feature type="transmembrane region" description="Helical" evidence="1">
    <location>
        <begin position="26"/>
        <end position="50"/>
    </location>
</feature>
<keyword evidence="1" id="KW-1133">Transmembrane helix</keyword>
<keyword evidence="1" id="KW-0472">Membrane</keyword>
<keyword evidence="1" id="KW-0812">Transmembrane</keyword>
<proteinExistence type="predicted"/>
<sequence>MFKRLFAASIWASGNIRPEDWRFRGIFRVVLPVGNLIFLYFGVVGFVRGVGSVTDVTNTTYAAFWSGAIALASLACLVGVAFPKLGKLELGAKIVLIGLVASYVAVLTARSFEVPGSQATAGLMSALIVLPVWRVLDLGFQLRKQKRVIE</sequence>
<reference evidence="2 3" key="1">
    <citation type="submission" date="2018-11" db="EMBL/GenBank/DDBJ databases">
        <title>Sequencing the genomes of 1000 actinobacteria strains.</title>
        <authorList>
            <person name="Klenk H.-P."/>
        </authorList>
    </citation>
    <scope>NUCLEOTIDE SEQUENCE [LARGE SCALE GENOMIC DNA]</scope>
    <source>
        <strain evidence="2 3">DSM 14012</strain>
    </source>
</reference>
<feature type="transmembrane region" description="Helical" evidence="1">
    <location>
        <begin position="62"/>
        <end position="82"/>
    </location>
</feature>
<dbReference type="AlphaFoldDB" id="A0A3N2C0V8"/>
<evidence type="ECO:0000313" key="3">
    <source>
        <dbReference type="Proteomes" id="UP000266915"/>
    </source>
</evidence>